<dbReference type="Proteomes" id="UP001589870">
    <property type="component" value="Unassembled WGS sequence"/>
</dbReference>
<reference evidence="2 3" key="1">
    <citation type="submission" date="2024-09" db="EMBL/GenBank/DDBJ databases">
        <authorList>
            <person name="Sun Q."/>
            <person name="Mori K."/>
        </authorList>
    </citation>
    <scope>NUCLEOTIDE SEQUENCE [LARGE SCALE GENOMIC DNA]</scope>
    <source>
        <strain evidence="2 3">TBRC 1851</strain>
    </source>
</reference>
<gene>
    <name evidence="2" type="ORF">ACFHYQ_01120</name>
</gene>
<evidence type="ECO:0000313" key="3">
    <source>
        <dbReference type="Proteomes" id="UP001589870"/>
    </source>
</evidence>
<accession>A0ABV6U176</accession>
<evidence type="ECO:0000313" key="2">
    <source>
        <dbReference type="EMBL" id="MFC0860886.1"/>
    </source>
</evidence>
<sequence>MSNPDAKVIQEAERTVYRAKLRLLEEQVLATLNGRSGLALARLWAPSPVIQIVTCDGVHLGRVRRESHRGDPERWFAVPPAPQCPHGPYPTASQAAQSLVGTRFTAPTTSA</sequence>
<name>A0ABV6U176_9ACTN</name>
<protein>
    <submittedName>
        <fullName evidence="2">Uncharacterized protein</fullName>
    </submittedName>
</protein>
<feature type="region of interest" description="Disordered" evidence="1">
    <location>
        <begin position="82"/>
        <end position="111"/>
    </location>
</feature>
<comment type="caution">
    <text evidence="2">The sequence shown here is derived from an EMBL/GenBank/DDBJ whole genome shotgun (WGS) entry which is preliminary data.</text>
</comment>
<proteinExistence type="predicted"/>
<organism evidence="2 3">
    <name type="scientific">Sphaerimonospora cavernae</name>
    <dbReference type="NCBI Taxonomy" id="1740611"/>
    <lineage>
        <taxon>Bacteria</taxon>
        <taxon>Bacillati</taxon>
        <taxon>Actinomycetota</taxon>
        <taxon>Actinomycetes</taxon>
        <taxon>Streptosporangiales</taxon>
        <taxon>Streptosporangiaceae</taxon>
        <taxon>Sphaerimonospora</taxon>
    </lineage>
</organism>
<dbReference type="RefSeq" id="WP_394299143.1">
    <property type="nucleotide sequence ID" value="NZ_JBHMQT010000003.1"/>
</dbReference>
<evidence type="ECO:0000256" key="1">
    <source>
        <dbReference type="SAM" id="MobiDB-lite"/>
    </source>
</evidence>
<feature type="compositionally biased region" description="Polar residues" evidence="1">
    <location>
        <begin position="91"/>
        <end position="111"/>
    </location>
</feature>
<keyword evidence="3" id="KW-1185">Reference proteome</keyword>
<dbReference type="EMBL" id="JBHMQT010000003">
    <property type="protein sequence ID" value="MFC0860886.1"/>
    <property type="molecule type" value="Genomic_DNA"/>
</dbReference>